<dbReference type="KEGG" id="stsi:A4E84_21755"/>
<name>A0A143C3C9_9ACTN</name>
<keyword evidence="3" id="KW-1185">Reference proteome</keyword>
<evidence type="ECO:0000313" key="2">
    <source>
        <dbReference type="EMBL" id="AMW11892.1"/>
    </source>
</evidence>
<dbReference type="RefSeq" id="WP_062928196.1">
    <property type="nucleotide sequence ID" value="NZ_CP015098.1"/>
</dbReference>
<keyword evidence="1" id="KW-0732">Signal</keyword>
<organism evidence="2 3">
    <name type="scientific">Streptomyces qaidamensis</name>
    <dbReference type="NCBI Taxonomy" id="1783515"/>
    <lineage>
        <taxon>Bacteria</taxon>
        <taxon>Bacillati</taxon>
        <taxon>Actinomycetota</taxon>
        <taxon>Actinomycetes</taxon>
        <taxon>Kitasatosporales</taxon>
        <taxon>Streptomycetaceae</taxon>
        <taxon>Streptomyces</taxon>
        <taxon>Streptomyces aurantiacus group</taxon>
    </lineage>
</organism>
<feature type="chain" id="PRO_5007507353" evidence="1">
    <location>
        <begin position="28"/>
        <end position="175"/>
    </location>
</feature>
<gene>
    <name evidence="2" type="ORF">A4E84_21755</name>
</gene>
<dbReference type="AlphaFoldDB" id="A0A143C3C9"/>
<dbReference type="Proteomes" id="UP000076096">
    <property type="component" value="Chromosome"/>
</dbReference>
<dbReference type="EMBL" id="CP015098">
    <property type="protein sequence ID" value="AMW11892.1"/>
    <property type="molecule type" value="Genomic_DNA"/>
</dbReference>
<evidence type="ECO:0000256" key="1">
    <source>
        <dbReference type="SAM" id="SignalP"/>
    </source>
</evidence>
<accession>A0A143C3C9</accession>
<evidence type="ECO:0000313" key="3">
    <source>
        <dbReference type="Proteomes" id="UP000076096"/>
    </source>
</evidence>
<dbReference type="STRING" id="1783515.A4E84_21755"/>
<reference evidence="3" key="1">
    <citation type="submission" date="2016-04" db="EMBL/GenBank/DDBJ databases">
        <authorList>
            <person name="Zhang B."/>
        </authorList>
    </citation>
    <scope>NUCLEOTIDE SEQUENCE [LARGE SCALE GENOMIC DNA]</scope>
    <source>
        <strain evidence="3">S10</strain>
    </source>
</reference>
<protein>
    <submittedName>
        <fullName evidence="2">Uncharacterized protein</fullName>
    </submittedName>
</protein>
<sequence>MRKLLTAAGLTSSAVALGVLFAGPAAAWTASSQFDVVFPGQKPQTTYYVENTGANTTSNGNMTGKSVVYWQLGVDQVIDDSKRFTSFKITTRIEARLGKTANDEVITKKTCDMTTAINERYAWSYDSAENTCVAPSTTYDGELWWSSDATVVYDIEGDGKGAITQELAGTTLIHG</sequence>
<feature type="signal peptide" evidence="1">
    <location>
        <begin position="1"/>
        <end position="27"/>
    </location>
</feature>
<proteinExistence type="predicted"/>